<feature type="domain" description="Fibronectin type-III" evidence="11">
    <location>
        <begin position="1026"/>
        <end position="1121"/>
    </location>
</feature>
<dbReference type="NCBIfam" id="NF033679">
    <property type="entry name" value="DNRLRE_dom"/>
    <property type="match status" value="2"/>
</dbReference>
<keyword evidence="10" id="KW-1133">Transmembrane helix</keyword>
<evidence type="ECO:0000259" key="11">
    <source>
        <dbReference type="PROSITE" id="PS50853"/>
    </source>
</evidence>
<evidence type="ECO:0000256" key="6">
    <source>
        <dbReference type="ARBA" id="ARBA00023273"/>
    </source>
</evidence>
<dbReference type="Pfam" id="PF13385">
    <property type="entry name" value="Laminin_G_3"/>
    <property type="match status" value="2"/>
</dbReference>
<protein>
    <submittedName>
        <fullName evidence="12">Fibronectin type 3 domain-containing protein</fullName>
    </submittedName>
</protein>
<keyword evidence="4" id="KW-0732">Signal</keyword>
<dbReference type="InterPro" id="IPR001791">
    <property type="entry name" value="Laminin_G"/>
</dbReference>
<dbReference type="CDD" id="cd00063">
    <property type="entry name" value="FN3"/>
    <property type="match status" value="1"/>
</dbReference>
<dbReference type="InterPro" id="IPR055372">
    <property type="entry name" value="CBM96"/>
</dbReference>
<dbReference type="PANTHER" id="PTHR13817:SF73">
    <property type="entry name" value="FIBRONECTIN TYPE-III DOMAIN-CONTAINING PROTEIN"/>
    <property type="match status" value="1"/>
</dbReference>
<feature type="transmembrane region" description="Helical" evidence="10">
    <location>
        <begin position="26"/>
        <end position="47"/>
    </location>
</feature>
<keyword evidence="10" id="KW-0812">Transmembrane</keyword>
<dbReference type="SUPFAM" id="SSF49899">
    <property type="entry name" value="Concanavalin A-like lectins/glucanases"/>
    <property type="match status" value="2"/>
</dbReference>
<keyword evidence="7" id="KW-0378">Hydrolase</keyword>
<keyword evidence="13" id="KW-1185">Reference proteome</keyword>
<keyword evidence="8" id="KW-0624">Polysaccharide degradation</keyword>
<reference evidence="12 13" key="1">
    <citation type="submission" date="2023-08" db="EMBL/GenBank/DDBJ databases">
        <title>Functional and genomic diversity of the sorghum phyllosphere microbiome.</title>
        <authorList>
            <person name="Shade A."/>
        </authorList>
    </citation>
    <scope>NUCLEOTIDE SEQUENCE [LARGE SCALE GENOMIC DNA]</scope>
    <source>
        <strain evidence="12 13">SORGH_AS_0919</strain>
    </source>
</reference>
<dbReference type="Gene3D" id="2.60.40.10">
    <property type="entry name" value="Immunoglobulins"/>
    <property type="match status" value="6"/>
</dbReference>
<keyword evidence="3" id="KW-0964">Secreted</keyword>
<feature type="compositionally biased region" description="Polar residues" evidence="9">
    <location>
        <begin position="831"/>
        <end position="842"/>
    </location>
</feature>
<dbReference type="EMBL" id="JAVIZA010000001">
    <property type="protein sequence ID" value="MDR6167374.1"/>
    <property type="molecule type" value="Genomic_DNA"/>
</dbReference>
<dbReference type="Pfam" id="PF24517">
    <property type="entry name" value="CBM96"/>
    <property type="match status" value="2"/>
</dbReference>
<dbReference type="InterPro" id="IPR011047">
    <property type="entry name" value="Quinoprotein_ADH-like_sf"/>
</dbReference>
<organism evidence="12 13">
    <name type="scientific">Microbacterium paludicola</name>
    <dbReference type="NCBI Taxonomy" id="300019"/>
    <lineage>
        <taxon>Bacteria</taxon>
        <taxon>Bacillati</taxon>
        <taxon>Actinomycetota</taxon>
        <taxon>Actinomycetes</taxon>
        <taxon>Micrococcales</taxon>
        <taxon>Microbacteriaceae</taxon>
        <taxon>Microbacterium</taxon>
    </lineage>
</organism>
<feature type="domain" description="Fibronectin type-III" evidence="11">
    <location>
        <begin position="452"/>
        <end position="549"/>
    </location>
</feature>
<gene>
    <name evidence="12" type="ORF">QE367_001578</name>
</gene>
<comment type="subcellular location">
    <subcellularLocation>
        <location evidence="1">Cell projection</location>
    </subcellularLocation>
    <subcellularLocation>
        <location evidence="2">Secreted</location>
    </subcellularLocation>
</comment>
<keyword evidence="8" id="KW-0119">Carbohydrate metabolism</keyword>
<dbReference type="InterPro" id="IPR003961">
    <property type="entry name" value="FN3_dom"/>
</dbReference>
<evidence type="ECO:0000313" key="12">
    <source>
        <dbReference type="EMBL" id="MDR6167374.1"/>
    </source>
</evidence>
<dbReference type="PROSITE" id="PS50853">
    <property type="entry name" value="FN3"/>
    <property type="match status" value="5"/>
</dbReference>
<evidence type="ECO:0000256" key="7">
    <source>
        <dbReference type="ARBA" id="ARBA00023295"/>
    </source>
</evidence>
<evidence type="ECO:0000256" key="4">
    <source>
        <dbReference type="ARBA" id="ARBA00022729"/>
    </source>
</evidence>
<comment type="caution">
    <text evidence="12">The sequence shown here is derived from an EMBL/GenBank/DDBJ whole genome shotgun (WGS) entry which is preliminary data.</text>
</comment>
<accession>A0ABU1I343</accession>
<dbReference type="Proteomes" id="UP001260188">
    <property type="component" value="Unassembled WGS sequence"/>
</dbReference>
<keyword evidence="10" id="KW-0472">Membrane</keyword>
<dbReference type="PANTHER" id="PTHR13817">
    <property type="entry name" value="TITIN"/>
    <property type="match status" value="1"/>
</dbReference>
<feature type="domain" description="Fibronectin type-III" evidence="11">
    <location>
        <begin position="1123"/>
        <end position="1220"/>
    </location>
</feature>
<dbReference type="CDD" id="cd00110">
    <property type="entry name" value="LamG"/>
    <property type="match status" value="1"/>
</dbReference>
<dbReference type="Gene3D" id="2.60.120.200">
    <property type="match status" value="2"/>
</dbReference>
<dbReference type="InterPro" id="IPR013320">
    <property type="entry name" value="ConA-like_dom_sf"/>
</dbReference>
<dbReference type="SUPFAM" id="SSF50998">
    <property type="entry name" value="Quinoprotein alcohol dehydrogenase-like"/>
    <property type="match status" value="1"/>
</dbReference>
<keyword evidence="5" id="KW-0677">Repeat</keyword>
<sequence>MRRGPRVLGSVREGAQNWGKLVRTRIAAVAAVVMALIIGAGVAGVTAPASALSPGVSFAADDQSTWQTNGTVYALGAAGGKVVAGGTFSQIRPPAGRSDAARARNALVILDAETGEPDACQFGVTLSGGTPTVRAITVSADQSRVYIAGNFSTVGGVNVARIAVLDVQACTVAPFRAPLPGSTVTALALHGNVLYAGGLFTTVGGQTRQAFAAFDATSGSLLPWTANAVRGRTDLPPQVNEGRAIAVSPDGAKVVVGGDLFSINGQYSHSIAIVSGASIADGSGGDVLRTYGPGFIPDTSVTKTIIDGGDGRFYIGNEGTGGGVFDGKAAFSWATGDQVWRDTCLGATQSLVMYQGTLYSASHAHDCSGINAFNDGIRRYFMAQNPDSMEVLGWLPLGNDGIGEGIGPRALAVATGNASGQRYLWSGGDFTTINGHAQQGLTRFGPQDTGAPPTPVASAQATSDGTIQVRFRTVVDADDSHLTYSVYRGNATDPIWSGTGKSLWWERPQVTFVDTNVTPGASYSYRVTASDGTNTSARSAAVSATARAAGADYPAAVRADGPVSLWSGAANSTWVHDSGAAQTRTDAVPAILMDGATVSTDGAVPAAGGSLKFDGVDDYAITDQLRLGPSTYTVEAWINTTTTAGGKIVGFGNGRPRTGSNISNLSGSYDRHVYMQNDGRVTFGVWIGSASTVTSPQPLNDGQWHHIVATQGASGMALYVDGLRVGSNSNRDQQSYWGVWRVGGDQLGGWPGQPSSNFFGGLVDEVAIYPSALAPARVAAHYQASGRTLDLNAAPADAYGAAVFGSEPSLYWRFDDAGAVADDSSLFGTSPGAYNSGAQRQPSGAVPGSGSVALPGNDSGTVALAQPTAPSPTTSGEIWFRTDTTAGGKLFGFENVPTGNGWNYDKQLYMTNDGRLIWGSYPGYVATVESSKSYNDNLWHHAVAVIDETGRKLYVDGELVAANGQTGAETGEGYWRIGGGNLGGWPGQPQSFYFDGELDEFAIYPTTLDAATVARHHAIGIADTTPPTAPTALSAQALADGVHLSWTAATDDHAVTSYTVYRGATADFALGEDTRLGSTATTVFVDTAQVPGTRYYRVVAVDAAGNVGPATDAAKVDLPDTTAPQTPAAPVATVAADGISVTWDAVADDVAVTGYTVHRGPTADFTANAANVVGATATTGFTDPAPEPGTYYYRVTASDAAGNVSAASPASLPATVAAPDTTPPSAPATATAALVDGTVQVRWTAATDDRGVTGYRVHRGSDAAFVADDTNRVAEVTDLKFDDAGLAPGVYHYKITAVDAAGNVGAAASVAVTIESVEPVVVTVPVAEDAMVVQGVPGTNYGASTQLSSRGGTSQIESLLSAPLPTAPNGTALTRVTLKLRTSTDPSAGTVEPTDFAVIGDAWNESTVTWNSRPTTPGTAAGRLGQAPAVNTAYSVDLSTASLRPLLGQNATLRMTGTGADNLRLWSSEAANSSYRPVIVLEFTPLSAPDTAAPTAPTGVQANATGSTVGLSWTAATDDRGVVRYDVHRSTTPGFAVSAGNRVAQTAGTTAQDGPLEPGTYVYRVVAFDAAGNAGPASSEVTVTVTAPDTTAPSVPGTPAVTVSGGSAQLSWPASSDDVGVSGYELYRGASADFAADPSVRIATVTTTSHTDAGLASGTYWYRVAARDAAENVSAASAAVSATVVPAVQTATATVAVDADAAGYANAPAQNYATSNQLVSRGDVGQQSFLRLSLPTLPPGATLVSATFGVRTSTDPSAGSTGAHDVHLMDGTWDEATLTWNNRPTAIRGTGPIGTLSGASATNTAYTVPLAVEQLAPLLGQAVTLRLSTTSADNLRIFSREATSASQRPTLTLTYTLP</sequence>
<evidence type="ECO:0000256" key="3">
    <source>
        <dbReference type="ARBA" id="ARBA00022525"/>
    </source>
</evidence>
<dbReference type="InterPro" id="IPR050964">
    <property type="entry name" value="Striated_Muscle_Regulatory"/>
</dbReference>
<dbReference type="SUPFAM" id="SSF49265">
    <property type="entry name" value="Fibronectin type III"/>
    <property type="match status" value="3"/>
</dbReference>
<proteinExistence type="predicted"/>
<feature type="region of interest" description="Disordered" evidence="9">
    <location>
        <begin position="831"/>
        <end position="877"/>
    </location>
</feature>
<dbReference type="InterPro" id="IPR013783">
    <property type="entry name" value="Ig-like_fold"/>
</dbReference>
<dbReference type="SMART" id="SM00060">
    <property type="entry name" value="FN3"/>
    <property type="match status" value="6"/>
</dbReference>
<keyword evidence="6" id="KW-0966">Cell projection</keyword>
<evidence type="ECO:0000256" key="10">
    <source>
        <dbReference type="SAM" id="Phobius"/>
    </source>
</evidence>
<name>A0ABU1I343_9MICO</name>
<keyword evidence="7" id="KW-0326">Glycosidase</keyword>
<evidence type="ECO:0000256" key="8">
    <source>
        <dbReference type="ARBA" id="ARBA00023326"/>
    </source>
</evidence>
<feature type="domain" description="Fibronectin type-III" evidence="11">
    <location>
        <begin position="1493"/>
        <end position="1589"/>
    </location>
</feature>
<dbReference type="InterPro" id="IPR036116">
    <property type="entry name" value="FN3_sf"/>
</dbReference>
<evidence type="ECO:0000256" key="2">
    <source>
        <dbReference type="ARBA" id="ARBA00004613"/>
    </source>
</evidence>
<dbReference type="SMART" id="SM00282">
    <property type="entry name" value="LamG"/>
    <property type="match status" value="2"/>
</dbReference>
<feature type="domain" description="Fibronectin type-III" evidence="11">
    <location>
        <begin position="1592"/>
        <end position="1687"/>
    </location>
</feature>
<evidence type="ECO:0000256" key="9">
    <source>
        <dbReference type="SAM" id="MobiDB-lite"/>
    </source>
</evidence>
<evidence type="ECO:0000256" key="1">
    <source>
        <dbReference type="ARBA" id="ARBA00004316"/>
    </source>
</evidence>
<evidence type="ECO:0000256" key="5">
    <source>
        <dbReference type="ARBA" id="ARBA00022737"/>
    </source>
</evidence>
<evidence type="ECO:0000313" key="13">
    <source>
        <dbReference type="Proteomes" id="UP001260188"/>
    </source>
</evidence>